<protein>
    <submittedName>
        <fullName evidence="1">Uncharacterized protein</fullName>
    </submittedName>
</protein>
<gene>
    <name evidence="1" type="ORF">KI387_020278</name>
</gene>
<dbReference type="EMBL" id="JAHRHJ020000004">
    <property type="protein sequence ID" value="KAH9318509.1"/>
    <property type="molecule type" value="Genomic_DNA"/>
</dbReference>
<reference evidence="1 2" key="1">
    <citation type="journal article" date="2021" name="Nat. Plants">
        <title>The Taxus genome provides insights into paclitaxel biosynthesis.</title>
        <authorList>
            <person name="Xiong X."/>
            <person name="Gou J."/>
            <person name="Liao Q."/>
            <person name="Li Y."/>
            <person name="Zhou Q."/>
            <person name="Bi G."/>
            <person name="Li C."/>
            <person name="Du R."/>
            <person name="Wang X."/>
            <person name="Sun T."/>
            <person name="Guo L."/>
            <person name="Liang H."/>
            <person name="Lu P."/>
            <person name="Wu Y."/>
            <person name="Zhang Z."/>
            <person name="Ro D.K."/>
            <person name="Shang Y."/>
            <person name="Huang S."/>
            <person name="Yan J."/>
        </authorList>
    </citation>
    <scope>NUCLEOTIDE SEQUENCE [LARGE SCALE GENOMIC DNA]</scope>
    <source>
        <strain evidence="1">Ta-2019</strain>
    </source>
</reference>
<proteinExistence type="predicted"/>
<sequence length="52" mass="5202">EGVAVEIAEAVVGALKGELAATAVNAPMVPSEVLSELAPFVTLAEKLGRLAV</sequence>
<feature type="non-terminal residue" evidence="1">
    <location>
        <position position="1"/>
    </location>
</feature>
<keyword evidence="2" id="KW-1185">Reference proteome</keyword>
<organism evidence="1 2">
    <name type="scientific">Taxus chinensis</name>
    <name type="common">Chinese yew</name>
    <name type="synonym">Taxus wallichiana var. chinensis</name>
    <dbReference type="NCBI Taxonomy" id="29808"/>
    <lineage>
        <taxon>Eukaryota</taxon>
        <taxon>Viridiplantae</taxon>
        <taxon>Streptophyta</taxon>
        <taxon>Embryophyta</taxon>
        <taxon>Tracheophyta</taxon>
        <taxon>Spermatophyta</taxon>
        <taxon>Pinopsida</taxon>
        <taxon>Pinidae</taxon>
        <taxon>Conifers II</taxon>
        <taxon>Cupressales</taxon>
        <taxon>Taxaceae</taxon>
        <taxon>Taxus</taxon>
    </lineage>
</organism>
<name>A0AA38GBB0_TAXCH</name>
<accession>A0AA38GBB0</accession>
<feature type="non-terminal residue" evidence="1">
    <location>
        <position position="52"/>
    </location>
</feature>
<dbReference type="AlphaFoldDB" id="A0AA38GBB0"/>
<evidence type="ECO:0000313" key="1">
    <source>
        <dbReference type="EMBL" id="KAH9318509.1"/>
    </source>
</evidence>
<comment type="caution">
    <text evidence="1">The sequence shown here is derived from an EMBL/GenBank/DDBJ whole genome shotgun (WGS) entry which is preliminary data.</text>
</comment>
<dbReference type="Proteomes" id="UP000824469">
    <property type="component" value="Unassembled WGS sequence"/>
</dbReference>
<evidence type="ECO:0000313" key="2">
    <source>
        <dbReference type="Proteomes" id="UP000824469"/>
    </source>
</evidence>